<proteinExistence type="predicted"/>
<evidence type="ECO:0000313" key="2">
    <source>
        <dbReference type="Proteomes" id="UP001484179"/>
    </source>
</evidence>
<keyword evidence="2" id="KW-1185">Reference proteome</keyword>
<reference evidence="1 2" key="1">
    <citation type="submission" date="2024-04" db="EMBL/GenBank/DDBJ databases">
        <title>Biological Control Activity of Plant Growth Promoting Rhizobacteria Burkholderia pyrrocinia BX1 against Tobacco black shank Introduction Tobacco black shank (TBS) caused by the oomycete Phytophthora. nicotianae (P. nicotianae) has become a destructive soil.</title>
        <authorList>
            <person name="Liu X."/>
            <person name="Shu C."/>
        </authorList>
    </citation>
    <scope>NUCLEOTIDE SEQUENCE [LARGE SCALE GENOMIC DNA]</scope>
    <source>
        <strain evidence="1 2">BX1</strain>
    </source>
</reference>
<gene>
    <name evidence="1" type="ORF">WN985_10340</name>
</gene>
<accession>A0ABZ3BC44</accession>
<evidence type="ECO:0000313" key="1">
    <source>
        <dbReference type="EMBL" id="WZW52803.1"/>
    </source>
</evidence>
<dbReference type="RefSeq" id="WP_342307151.1">
    <property type="nucleotide sequence ID" value="NZ_CP150849.1"/>
</dbReference>
<protein>
    <submittedName>
        <fullName evidence="1">Uncharacterized protein</fullName>
    </submittedName>
</protein>
<sequence length="66" mass="7361">MAKDAQQAAGMVPMTFLDTEFRSRIVVFPDGSHIAVLAGKATVTEPQHIKYLDSRADFKRVDVQVR</sequence>
<name>A0ABZ3BC44_BURPY</name>
<dbReference type="EMBL" id="CP150849">
    <property type="protein sequence ID" value="WZW52803.1"/>
    <property type="molecule type" value="Genomic_DNA"/>
</dbReference>
<dbReference type="Proteomes" id="UP001484179">
    <property type="component" value="Chromosome 1"/>
</dbReference>
<organism evidence="1 2">
    <name type="scientific">Burkholderia pyrrocinia</name>
    <name type="common">Pseudomonas pyrrocinia</name>
    <dbReference type="NCBI Taxonomy" id="60550"/>
    <lineage>
        <taxon>Bacteria</taxon>
        <taxon>Pseudomonadati</taxon>
        <taxon>Pseudomonadota</taxon>
        <taxon>Betaproteobacteria</taxon>
        <taxon>Burkholderiales</taxon>
        <taxon>Burkholderiaceae</taxon>
        <taxon>Burkholderia</taxon>
        <taxon>Burkholderia cepacia complex</taxon>
    </lineage>
</organism>